<keyword evidence="4 6" id="KW-1133">Transmembrane helix</keyword>
<dbReference type="GO" id="GO:0022857">
    <property type="term" value="F:transmembrane transporter activity"/>
    <property type="evidence" value="ECO:0007669"/>
    <property type="project" value="InterPro"/>
</dbReference>
<evidence type="ECO:0000313" key="8">
    <source>
        <dbReference type="Proteomes" id="UP000245168"/>
    </source>
</evidence>
<feature type="transmembrane region" description="Helical" evidence="6">
    <location>
        <begin position="340"/>
        <end position="359"/>
    </location>
</feature>
<dbReference type="InterPro" id="IPR050367">
    <property type="entry name" value="APC_superfamily"/>
</dbReference>
<dbReference type="PANTHER" id="PTHR42770">
    <property type="entry name" value="AMINO ACID TRANSPORTER-RELATED"/>
    <property type="match status" value="1"/>
</dbReference>
<keyword evidence="2" id="KW-1003">Cell membrane</keyword>
<dbReference type="Gene3D" id="1.20.1740.10">
    <property type="entry name" value="Amino acid/polyamine transporter I"/>
    <property type="match status" value="1"/>
</dbReference>
<comment type="subcellular location">
    <subcellularLocation>
        <location evidence="1">Cell membrane</location>
        <topology evidence="1">Multi-pass membrane protein</topology>
    </subcellularLocation>
</comment>
<dbReference type="InterPro" id="IPR002293">
    <property type="entry name" value="AA/rel_permease1"/>
</dbReference>
<feature type="transmembrane region" description="Helical" evidence="6">
    <location>
        <begin position="267"/>
        <end position="292"/>
    </location>
</feature>
<feature type="transmembrane region" description="Helical" evidence="6">
    <location>
        <begin position="121"/>
        <end position="139"/>
    </location>
</feature>
<sequence>MTELRRAVGPLGLSLYGIGVTVGAGIYALIGEAAGLAGQWTPLAFVIACALAGVTALSYAELSTRHPESAGEAAYVASGLRRRWLAAAAGYGVAFTGMISSATILRGFAGYLAEFVVLPDWLTMAALITVLAGVALWGVRQTVMAAAVVTLIEVAGLIFVIVAAAPQAVTDPLQIDAPLRAAGLLQASVLAFFAFIGFEDIVNMAEEARRPHRDMPIAIGATLAAALVLYTLVAWTATAIVPGAELAASGAPLARVVEAALGGGGRLIAGVALIAMVNGVLIQMVMAARVLYGLSRRGLAPDALSDVHARARTPHVATLTAAGVIAVLALSAPIATLAEATSLVTLAVFTLVNLSLAAIRVRGDVSAERVFVAPAWTPALGAAASLAMLAAALTLRLI</sequence>
<dbReference type="RefSeq" id="WP_109253742.1">
    <property type="nucleotide sequence ID" value="NZ_QEXV01000006.1"/>
</dbReference>
<reference evidence="8" key="1">
    <citation type="submission" date="2018-05" db="EMBL/GenBank/DDBJ databases">
        <authorList>
            <person name="Liu B.-T."/>
        </authorList>
    </citation>
    <scope>NUCLEOTIDE SEQUENCE [LARGE SCALE GENOMIC DNA]</scope>
    <source>
        <strain evidence="8">WD6-1</strain>
    </source>
</reference>
<dbReference type="Pfam" id="PF13520">
    <property type="entry name" value="AA_permease_2"/>
    <property type="match status" value="1"/>
</dbReference>
<dbReference type="GO" id="GO:0005886">
    <property type="term" value="C:plasma membrane"/>
    <property type="evidence" value="ECO:0007669"/>
    <property type="project" value="UniProtKB-SubCell"/>
</dbReference>
<feature type="transmembrane region" description="Helical" evidence="6">
    <location>
        <begin position="7"/>
        <end position="30"/>
    </location>
</feature>
<keyword evidence="3 6" id="KW-0812">Transmembrane</keyword>
<evidence type="ECO:0000256" key="4">
    <source>
        <dbReference type="ARBA" id="ARBA00022989"/>
    </source>
</evidence>
<evidence type="ECO:0000256" key="3">
    <source>
        <dbReference type="ARBA" id="ARBA00022692"/>
    </source>
</evidence>
<feature type="transmembrane region" description="Helical" evidence="6">
    <location>
        <begin position="313"/>
        <end position="334"/>
    </location>
</feature>
<dbReference type="EMBL" id="QEXV01000006">
    <property type="protein sequence ID" value="PWE16588.1"/>
    <property type="molecule type" value="Genomic_DNA"/>
</dbReference>
<feature type="transmembrane region" description="Helical" evidence="6">
    <location>
        <begin position="217"/>
        <end position="237"/>
    </location>
</feature>
<organism evidence="7 8">
    <name type="scientific">Marinicauda salina</name>
    <dbReference type="NCBI Taxonomy" id="2135793"/>
    <lineage>
        <taxon>Bacteria</taxon>
        <taxon>Pseudomonadati</taxon>
        <taxon>Pseudomonadota</taxon>
        <taxon>Alphaproteobacteria</taxon>
        <taxon>Maricaulales</taxon>
        <taxon>Maricaulaceae</taxon>
        <taxon>Marinicauda</taxon>
    </lineage>
</organism>
<keyword evidence="5 6" id="KW-0472">Membrane</keyword>
<protein>
    <submittedName>
        <fullName evidence="7">Amino acid permease</fullName>
    </submittedName>
</protein>
<comment type="caution">
    <text evidence="7">The sequence shown here is derived from an EMBL/GenBank/DDBJ whole genome shotgun (WGS) entry which is preliminary data.</text>
</comment>
<dbReference type="OrthoDB" id="7065842at2"/>
<evidence type="ECO:0000313" key="7">
    <source>
        <dbReference type="EMBL" id="PWE16588.1"/>
    </source>
</evidence>
<keyword evidence="8" id="KW-1185">Reference proteome</keyword>
<feature type="transmembrane region" description="Helical" evidence="6">
    <location>
        <begin position="177"/>
        <end position="196"/>
    </location>
</feature>
<gene>
    <name evidence="7" type="ORF">DDZ18_12535</name>
</gene>
<feature type="transmembrane region" description="Helical" evidence="6">
    <location>
        <begin position="146"/>
        <end position="165"/>
    </location>
</feature>
<feature type="transmembrane region" description="Helical" evidence="6">
    <location>
        <begin position="42"/>
        <end position="62"/>
    </location>
</feature>
<feature type="transmembrane region" description="Helical" evidence="6">
    <location>
        <begin position="371"/>
        <end position="395"/>
    </location>
</feature>
<evidence type="ECO:0000256" key="5">
    <source>
        <dbReference type="ARBA" id="ARBA00023136"/>
    </source>
</evidence>
<dbReference type="PIRSF" id="PIRSF006060">
    <property type="entry name" value="AA_transporter"/>
    <property type="match status" value="1"/>
</dbReference>
<evidence type="ECO:0000256" key="1">
    <source>
        <dbReference type="ARBA" id="ARBA00004651"/>
    </source>
</evidence>
<dbReference type="Proteomes" id="UP000245168">
    <property type="component" value="Unassembled WGS sequence"/>
</dbReference>
<dbReference type="PANTHER" id="PTHR42770:SF11">
    <property type="entry name" value="INNER MEMBRANE TRANSPORT PROTEIN YBAT"/>
    <property type="match status" value="1"/>
</dbReference>
<evidence type="ECO:0000256" key="2">
    <source>
        <dbReference type="ARBA" id="ARBA00022475"/>
    </source>
</evidence>
<name>A0A2U2BRI5_9PROT</name>
<dbReference type="AlphaFoldDB" id="A0A2U2BRI5"/>
<proteinExistence type="predicted"/>
<accession>A0A2U2BRI5</accession>
<feature type="transmembrane region" description="Helical" evidence="6">
    <location>
        <begin position="83"/>
        <end position="109"/>
    </location>
</feature>
<evidence type="ECO:0000256" key="6">
    <source>
        <dbReference type="SAM" id="Phobius"/>
    </source>
</evidence>